<protein>
    <submittedName>
        <fullName evidence="2">Alpha/beta hydrolase</fullName>
    </submittedName>
</protein>
<dbReference type="Gene3D" id="3.40.50.1820">
    <property type="entry name" value="alpha/beta hydrolase"/>
    <property type="match status" value="1"/>
</dbReference>
<dbReference type="GO" id="GO:0016787">
    <property type="term" value="F:hydrolase activity"/>
    <property type="evidence" value="ECO:0007669"/>
    <property type="project" value="UniProtKB-KW"/>
</dbReference>
<name>W9GGS8_9MICO</name>
<keyword evidence="3" id="KW-1185">Reference proteome</keyword>
<sequence length="238" mass="25449">MVPHLVLVHGSRLSAAQWAPQQRLLEGRVTLGLVDLPGHGARAAETFTLDRCVEVIDAAVDAAPAKAPVILVGHSLGGYAAMTYAAQHSSRLTGLVLAGCSATPVGAGATIYRWVARITDRVGEARMTRLNDAVLRRLYTRDLIEPVIAGGYFFTPTAAAWQQVMDTCRPSMLWGVTCPVLLLSGQYDQFRVGTAEFLRACPSARAEVIPRASHLANLDQPEAFAAALLRFADSVCGP</sequence>
<dbReference type="InterPro" id="IPR000073">
    <property type="entry name" value="AB_hydrolase_1"/>
</dbReference>
<dbReference type="PATRIC" id="fig|584657.3.peg.3725"/>
<dbReference type="SUPFAM" id="SSF53474">
    <property type="entry name" value="alpha/beta-Hydrolases"/>
    <property type="match status" value="1"/>
</dbReference>
<dbReference type="GO" id="GO:0016020">
    <property type="term" value="C:membrane"/>
    <property type="evidence" value="ECO:0007669"/>
    <property type="project" value="TreeGrafter"/>
</dbReference>
<gene>
    <name evidence="2" type="ORF">N864_13745</name>
</gene>
<organism evidence="2 3">
    <name type="scientific">Intrasporangium chromatireducens Q5-1</name>
    <dbReference type="NCBI Taxonomy" id="584657"/>
    <lineage>
        <taxon>Bacteria</taxon>
        <taxon>Bacillati</taxon>
        <taxon>Actinomycetota</taxon>
        <taxon>Actinomycetes</taxon>
        <taxon>Micrococcales</taxon>
        <taxon>Intrasporangiaceae</taxon>
        <taxon>Intrasporangium</taxon>
    </lineage>
</organism>
<comment type="caution">
    <text evidence="2">The sequence shown here is derived from an EMBL/GenBank/DDBJ whole genome shotgun (WGS) entry which is preliminary data.</text>
</comment>
<dbReference type="PANTHER" id="PTHR43798">
    <property type="entry name" value="MONOACYLGLYCEROL LIPASE"/>
    <property type="match status" value="1"/>
</dbReference>
<dbReference type="AlphaFoldDB" id="W9GGS8"/>
<feature type="domain" description="AB hydrolase-1" evidence="1">
    <location>
        <begin position="5"/>
        <end position="227"/>
    </location>
</feature>
<proteinExistence type="predicted"/>
<dbReference type="PANTHER" id="PTHR43798:SF33">
    <property type="entry name" value="HYDROLASE, PUTATIVE (AFU_ORTHOLOGUE AFUA_2G14860)-RELATED"/>
    <property type="match status" value="1"/>
</dbReference>
<dbReference type="InterPro" id="IPR050266">
    <property type="entry name" value="AB_hydrolase_sf"/>
</dbReference>
<dbReference type="InterPro" id="IPR029058">
    <property type="entry name" value="AB_hydrolase_fold"/>
</dbReference>
<evidence type="ECO:0000313" key="3">
    <source>
        <dbReference type="Proteomes" id="UP000019494"/>
    </source>
</evidence>
<dbReference type="Pfam" id="PF12697">
    <property type="entry name" value="Abhydrolase_6"/>
    <property type="match status" value="1"/>
</dbReference>
<evidence type="ECO:0000259" key="1">
    <source>
        <dbReference type="Pfam" id="PF12697"/>
    </source>
</evidence>
<keyword evidence="2" id="KW-0378">Hydrolase</keyword>
<dbReference type="Proteomes" id="UP000019494">
    <property type="component" value="Unassembled WGS sequence"/>
</dbReference>
<evidence type="ECO:0000313" key="2">
    <source>
        <dbReference type="EMBL" id="EWT04402.1"/>
    </source>
</evidence>
<accession>W9GGS8</accession>
<dbReference type="EMBL" id="AWQS01000253">
    <property type="protein sequence ID" value="EWT04402.1"/>
    <property type="molecule type" value="Genomic_DNA"/>
</dbReference>
<dbReference type="OrthoDB" id="5495375at2"/>
<dbReference type="RefSeq" id="WP_034720855.1">
    <property type="nucleotide sequence ID" value="NZ_AWQS01000253.1"/>
</dbReference>
<reference evidence="3" key="1">
    <citation type="submission" date="2013-08" db="EMBL/GenBank/DDBJ databases">
        <title>Intrasporangium oryzae NRRL B-24470.</title>
        <authorList>
            <person name="Liu H."/>
            <person name="Wang G."/>
        </authorList>
    </citation>
    <scope>NUCLEOTIDE SEQUENCE [LARGE SCALE GENOMIC DNA]</scope>
    <source>
        <strain evidence="3">Q5-1</strain>
    </source>
</reference>